<proteinExistence type="predicted"/>
<evidence type="ECO:0000313" key="1">
    <source>
        <dbReference type="EMBL" id="MPM76736.1"/>
    </source>
</evidence>
<dbReference type="EMBL" id="VSSQ01027466">
    <property type="protein sequence ID" value="MPM76736.1"/>
    <property type="molecule type" value="Genomic_DNA"/>
</dbReference>
<comment type="caution">
    <text evidence="1">The sequence shown here is derived from an EMBL/GenBank/DDBJ whole genome shotgun (WGS) entry which is preliminary data.</text>
</comment>
<name>A0A645CIE6_9ZZZZ</name>
<sequence>MAQVRSGKASAAGTAAALAYGGRVRLVLPVHDVHRPLPGEQLPVPPVAGGHHAVKKVHATGHGLNDVAGGAHTHEIPGLFLGHVGLHRVDDFVHHLRRLSHRKAADGVAVAVELGNFLHMPHPQVRKRGPLIDAKEHLPGIHRVRQGIEPLVLHDAPLQPPGRPFAGRLGVFVRRGVLHAFVKRHRNVAAKVGLNLHGLLRPHENPMPVDVGGKGHALLPDLPQGGQRKHLKPTGIRENRAVPTHEPVQSAHLPHNPVAGPQMQVVGVGKLNLAADFPQVQGADAALDGTLRAHVHKHRGLDLATVGTGKHAAPRPALIRNHFKHEWLLIPEILRGKTPPD</sequence>
<organism evidence="1">
    <name type="scientific">bioreactor metagenome</name>
    <dbReference type="NCBI Taxonomy" id="1076179"/>
    <lineage>
        <taxon>unclassified sequences</taxon>
        <taxon>metagenomes</taxon>
        <taxon>ecological metagenomes</taxon>
    </lineage>
</organism>
<protein>
    <submittedName>
        <fullName evidence="1">Uncharacterized protein</fullName>
    </submittedName>
</protein>
<gene>
    <name evidence="1" type="ORF">SDC9_123735</name>
</gene>
<dbReference type="AlphaFoldDB" id="A0A645CIE6"/>
<reference evidence="1" key="1">
    <citation type="submission" date="2019-08" db="EMBL/GenBank/DDBJ databases">
        <authorList>
            <person name="Kucharzyk K."/>
            <person name="Murdoch R.W."/>
            <person name="Higgins S."/>
            <person name="Loffler F."/>
        </authorList>
    </citation>
    <scope>NUCLEOTIDE SEQUENCE</scope>
</reference>
<accession>A0A645CIE6</accession>